<comment type="subcellular location">
    <subcellularLocation>
        <location evidence="2">Cell inner membrane</location>
        <topology evidence="2">Multi-pass membrane protein</topology>
    </subcellularLocation>
    <subcellularLocation>
        <location evidence="14">Cell membrane</location>
        <topology evidence="14">Multi-pass membrane protein</topology>
    </subcellularLocation>
</comment>
<keyword evidence="5" id="KW-1003">Cell membrane</keyword>
<dbReference type="InterPro" id="IPR037294">
    <property type="entry name" value="ABC_BtuC-like"/>
</dbReference>
<keyword evidence="17" id="KW-1185">Reference proteome</keyword>
<feature type="transmembrane region" description="Helical" evidence="15">
    <location>
        <begin position="239"/>
        <end position="257"/>
    </location>
</feature>
<reference evidence="16 17" key="1">
    <citation type="submission" date="2016-11" db="EMBL/GenBank/DDBJ databases">
        <title>Mixed transmission modes and dynamic genome evolution in an obligate animal-bacterial symbiosis.</title>
        <authorList>
            <person name="Russell S.L."/>
            <person name="Corbett-Detig R.B."/>
            <person name="Cavanaugh C.M."/>
        </authorList>
    </citation>
    <scope>NUCLEOTIDE SEQUENCE [LARGE SCALE GENOMIC DNA]</scope>
    <source>
        <strain evidence="16">Se-Cadez</strain>
    </source>
</reference>
<feature type="transmembrane region" description="Helical" evidence="15">
    <location>
        <begin position="84"/>
        <end position="103"/>
    </location>
</feature>
<sequence>MDDFMLRALTAGLGVAMIAGPLGVFVVWRRMAYFGDTLAHSALLGVALGFLLGLNLNLSVVLVAVTIALLLISLQGRRQLTTDTLLGILAHSALSLGLVAISFQTSVRVDLMGYLFGDILAVSAGDLLWVWGGGALAMTTLVLIWRPLLSLTVHPELARVEGVPITRIRLIFMLLIALVIAVSMKIVGVLLITSMLIIPAAAARRISRTPEQMALAAAGVAAVAVLLGLGASWQWDTPAGPSVVVAAALLFATSQLIPSIKS</sequence>
<comment type="caution">
    <text evidence="16">The sequence shown here is derived from an EMBL/GenBank/DDBJ whole genome shotgun (WGS) entry which is preliminary data.</text>
</comment>
<evidence type="ECO:0000256" key="7">
    <source>
        <dbReference type="ARBA" id="ARBA00022692"/>
    </source>
</evidence>
<dbReference type="PANTHER" id="PTHR30477:SF23">
    <property type="entry name" value="HIGH-AFFINITY ZINC UPTAKE SYSTEM MEMBRANE PROTEIN ZNUB"/>
    <property type="match status" value="1"/>
</dbReference>
<dbReference type="PANTHER" id="PTHR30477">
    <property type="entry name" value="ABC-TRANSPORTER METAL-BINDING PROTEIN"/>
    <property type="match status" value="1"/>
</dbReference>
<dbReference type="CDD" id="cd06550">
    <property type="entry name" value="TM_ABC_iron-siderophores_like"/>
    <property type="match status" value="1"/>
</dbReference>
<comment type="function">
    <text evidence="1">Involved in the high-affinity zinc uptake transport system.</text>
</comment>
<dbReference type="GO" id="GO:0006829">
    <property type="term" value="P:zinc ion transport"/>
    <property type="evidence" value="ECO:0007669"/>
    <property type="project" value="UniProtKB-KW"/>
</dbReference>
<evidence type="ECO:0000256" key="14">
    <source>
        <dbReference type="RuleBase" id="RU003943"/>
    </source>
</evidence>
<dbReference type="Proteomes" id="UP000190896">
    <property type="component" value="Unassembled WGS sequence"/>
</dbReference>
<evidence type="ECO:0000256" key="9">
    <source>
        <dbReference type="ARBA" id="ARBA00022906"/>
    </source>
</evidence>
<evidence type="ECO:0000256" key="3">
    <source>
        <dbReference type="ARBA" id="ARBA00008034"/>
    </source>
</evidence>
<evidence type="ECO:0000256" key="8">
    <source>
        <dbReference type="ARBA" id="ARBA00022833"/>
    </source>
</evidence>
<evidence type="ECO:0000256" key="11">
    <source>
        <dbReference type="ARBA" id="ARBA00023065"/>
    </source>
</evidence>
<dbReference type="Gene3D" id="1.10.3470.10">
    <property type="entry name" value="ABC transporter involved in vitamin B12 uptake, BtuC"/>
    <property type="match status" value="1"/>
</dbReference>
<feature type="transmembrane region" description="Helical" evidence="15">
    <location>
        <begin position="213"/>
        <end position="233"/>
    </location>
</feature>
<dbReference type="FunFam" id="1.10.3470.10:FF:000002">
    <property type="entry name" value="Zinc ABC transporter permease subunit ZnuB"/>
    <property type="match status" value="1"/>
</dbReference>
<feature type="transmembrane region" description="Helical" evidence="15">
    <location>
        <begin position="6"/>
        <end position="28"/>
    </location>
</feature>
<evidence type="ECO:0000256" key="15">
    <source>
        <dbReference type="SAM" id="Phobius"/>
    </source>
</evidence>
<evidence type="ECO:0000256" key="12">
    <source>
        <dbReference type="ARBA" id="ARBA00023136"/>
    </source>
</evidence>
<keyword evidence="10 15" id="KW-1133">Transmembrane helix</keyword>
<keyword evidence="7 14" id="KW-0812">Transmembrane</keyword>
<dbReference type="EMBL" id="MPRJ01000081">
    <property type="protein sequence ID" value="OOZ35717.1"/>
    <property type="molecule type" value="Genomic_DNA"/>
</dbReference>
<proteinExistence type="inferred from homology"/>
<accession>A0A1T2KS90</accession>
<dbReference type="NCBIfam" id="NF007089">
    <property type="entry name" value="PRK09543.1"/>
    <property type="match status" value="1"/>
</dbReference>
<dbReference type="RefSeq" id="WP_078487999.1">
    <property type="nucleotide sequence ID" value="NZ_MPRJ01000081.1"/>
</dbReference>
<gene>
    <name evidence="16" type="ORF">BOW51_10675</name>
</gene>
<evidence type="ECO:0000256" key="13">
    <source>
        <dbReference type="ARBA" id="ARBA00040080"/>
    </source>
</evidence>
<keyword evidence="12 15" id="KW-0472">Membrane</keyword>
<keyword evidence="6" id="KW-0997">Cell inner membrane</keyword>
<feature type="transmembrane region" description="Helical" evidence="15">
    <location>
        <begin position="168"/>
        <end position="201"/>
    </location>
</feature>
<organism evidence="16 17">
    <name type="scientific">Solemya velesiana gill symbiont</name>
    <dbReference type="NCBI Taxonomy" id="1918948"/>
    <lineage>
        <taxon>Bacteria</taxon>
        <taxon>Pseudomonadati</taxon>
        <taxon>Pseudomonadota</taxon>
        <taxon>Gammaproteobacteria</taxon>
        <taxon>sulfur-oxidizing symbionts</taxon>
    </lineage>
</organism>
<evidence type="ECO:0000256" key="5">
    <source>
        <dbReference type="ARBA" id="ARBA00022475"/>
    </source>
</evidence>
<dbReference type="SUPFAM" id="SSF81345">
    <property type="entry name" value="ABC transporter involved in vitamin B12 uptake, BtuC"/>
    <property type="match status" value="1"/>
</dbReference>
<protein>
    <recommendedName>
        <fullName evidence="13">High-affinity zinc uptake system membrane protein ZnuB</fullName>
    </recommendedName>
</protein>
<dbReference type="GO" id="GO:0010043">
    <property type="term" value="P:response to zinc ion"/>
    <property type="evidence" value="ECO:0007669"/>
    <property type="project" value="TreeGrafter"/>
</dbReference>
<evidence type="ECO:0000313" key="16">
    <source>
        <dbReference type="EMBL" id="OOZ35717.1"/>
    </source>
</evidence>
<evidence type="ECO:0000256" key="10">
    <source>
        <dbReference type="ARBA" id="ARBA00022989"/>
    </source>
</evidence>
<keyword evidence="11" id="KW-0406">Ion transport</keyword>
<dbReference type="OrthoDB" id="9783937at2"/>
<dbReference type="InterPro" id="IPR001626">
    <property type="entry name" value="ABC_TroCD"/>
</dbReference>
<comment type="similarity">
    <text evidence="3 14">Belongs to the ABC-3 integral membrane protein family.</text>
</comment>
<dbReference type="AlphaFoldDB" id="A0A1T2KS90"/>
<name>A0A1T2KS90_9GAMM</name>
<evidence type="ECO:0000313" key="17">
    <source>
        <dbReference type="Proteomes" id="UP000190896"/>
    </source>
</evidence>
<keyword evidence="4 14" id="KW-0813">Transport</keyword>
<keyword evidence="9" id="KW-0864">Zinc transport</keyword>
<dbReference type="GO" id="GO:0043190">
    <property type="term" value="C:ATP-binding cassette (ABC) transporter complex"/>
    <property type="evidence" value="ECO:0007669"/>
    <property type="project" value="InterPro"/>
</dbReference>
<evidence type="ECO:0000256" key="6">
    <source>
        <dbReference type="ARBA" id="ARBA00022519"/>
    </source>
</evidence>
<keyword evidence="8" id="KW-0862">Zinc</keyword>
<dbReference type="Pfam" id="PF00950">
    <property type="entry name" value="ABC-3"/>
    <property type="match status" value="1"/>
</dbReference>
<evidence type="ECO:0000256" key="4">
    <source>
        <dbReference type="ARBA" id="ARBA00022448"/>
    </source>
</evidence>
<dbReference type="GO" id="GO:0055085">
    <property type="term" value="P:transmembrane transport"/>
    <property type="evidence" value="ECO:0007669"/>
    <property type="project" value="InterPro"/>
</dbReference>
<feature type="transmembrane region" description="Helical" evidence="15">
    <location>
        <begin position="115"/>
        <end position="148"/>
    </location>
</feature>
<feature type="transmembrane region" description="Helical" evidence="15">
    <location>
        <begin position="40"/>
        <end position="72"/>
    </location>
</feature>
<evidence type="ECO:0000256" key="2">
    <source>
        <dbReference type="ARBA" id="ARBA00004429"/>
    </source>
</evidence>
<evidence type="ECO:0000256" key="1">
    <source>
        <dbReference type="ARBA" id="ARBA00002313"/>
    </source>
</evidence>